<dbReference type="InterPro" id="IPR006015">
    <property type="entry name" value="Universal_stress_UspA"/>
</dbReference>
<dbReference type="EMBL" id="JAAXPC010000022">
    <property type="protein sequence ID" value="NKY04735.1"/>
    <property type="molecule type" value="Genomic_DNA"/>
</dbReference>
<proteinExistence type="inferred from homology"/>
<dbReference type="InterPro" id="IPR006016">
    <property type="entry name" value="UspA"/>
</dbReference>
<comment type="caution">
    <text evidence="5">The sequence shown here is derived from an EMBL/GenBank/DDBJ whole genome shotgun (WGS) entry which is preliminary data.</text>
</comment>
<keyword evidence="2" id="KW-0547">Nucleotide-binding</keyword>
<evidence type="ECO:0000256" key="1">
    <source>
        <dbReference type="ARBA" id="ARBA00008791"/>
    </source>
</evidence>
<reference evidence="5 6" key="1">
    <citation type="submission" date="2020-04" db="EMBL/GenBank/DDBJ databases">
        <title>MicrobeNet Type strains.</title>
        <authorList>
            <person name="Nicholson A.C."/>
        </authorList>
    </citation>
    <scope>NUCLEOTIDE SEQUENCE [LARGE SCALE GENOMIC DNA]</scope>
    <source>
        <strain evidence="5 6">ATCC BAA-14</strain>
    </source>
</reference>
<organism evidence="5 6">
    <name type="scientific">Gordonia polyisoprenivorans</name>
    <dbReference type="NCBI Taxonomy" id="84595"/>
    <lineage>
        <taxon>Bacteria</taxon>
        <taxon>Bacillati</taxon>
        <taxon>Actinomycetota</taxon>
        <taxon>Actinomycetes</taxon>
        <taxon>Mycobacteriales</taxon>
        <taxon>Gordoniaceae</taxon>
        <taxon>Gordonia</taxon>
    </lineage>
</organism>
<dbReference type="Proteomes" id="UP000563898">
    <property type="component" value="Unassembled WGS sequence"/>
</dbReference>
<sequence>MFATKGDDKTMSAILVGVDGSEASTDAVKWAAAAAHLEGHELKLVGVYDASTSDYAPGLIIPQDVIDAIRQDATDAVHAAADVAKAIAPDLTIHASIVDGDAARVLLELGKDEAAIVLGTRGLGSIKGLFLGSVSTTVASHSRGRVVVVCGPSEPSAPVVVGIDDTPVSDSAIKEAFRQASLRTTKLIAVHTWTPLDADALHGYGIDPDEVERMSQDAVAALAERLAGYSQEFPDVEVVREVLPEEPGKAVLSAAEKYNAGLVVVGSRGRGGFKGLLLGSTSQKILHQAHLPVMVVRS</sequence>
<dbReference type="SUPFAM" id="SSF52402">
    <property type="entry name" value="Adenine nucleotide alpha hydrolases-like"/>
    <property type="match status" value="2"/>
</dbReference>
<dbReference type="PRINTS" id="PR01438">
    <property type="entry name" value="UNVRSLSTRESS"/>
</dbReference>
<evidence type="ECO:0000313" key="6">
    <source>
        <dbReference type="Proteomes" id="UP000563898"/>
    </source>
</evidence>
<dbReference type="PANTHER" id="PTHR46268:SF27">
    <property type="entry name" value="UNIVERSAL STRESS PROTEIN RV2623"/>
    <property type="match status" value="1"/>
</dbReference>
<evidence type="ECO:0000256" key="2">
    <source>
        <dbReference type="ARBA" id="ARBA00022741"/>
    </source>
</evidence>
<accession>A0A846WT88</accession>
<keyword evidence="3" id="KW-0067">ATP-binding</keyword>
<dbReference type="GO" id="GO:0005524">
    <property type="term" value="F:ATP binding"/>
    <property type="evidence" value="ECO:0007669"/>
    <property type="project" value="UniProtKB-KW"/>
</dbReference>
<dbReference type="Pfam" id="PF00582">
    <property type="entry name" value="Usp"/>
    <property type="match status" value="2"/>
</dbReference>
<dbReference type="Gene3D" id="3.40.50.620">
    <property type="entry name" value="HUPs"/>
    <property type="match status" value="2"/>
</dbReference>
<dbReference type="PANTHER" id="PTHR46268">
    <property type="entry name" value="STRESS RESPONSE PROTEIN NHAX"/>
    <property type="match status" value="1"/>
</dbReference>
<feature type="domain" description="UspA" evidence="4">
    <location>
        <begin position="13"/>
        <end position="149"/>
    </location>
</feature>
<evidence type="ECO:0000313" key="5">
    <source>
        <dbReference type="EMBL" id="NKY04735.1"/>
    </source>
</evidence>
<gene>
    <name evidence="5" type="ORF">HGA05_24530</name>
</gene>
<protein>
    <submittedName>
        <fullName evidence="5">Universal stress protein</fullName>
    </submittedName>
</protein>
<evidence type="ECO:0000256" key="3">
    <source>
        <dbReference type="ARBA" id="ARBA00022840"/>
    </source>
</evidence>
<dbReference type="AlphaFoldDB" id="A0A846WT88"/>
<dbReference type="InterPro" id="IPR014729">
    <property type="entry name" value="Rossmann-like_a/b/a_fold"/>
</dbReference>
<name>A0A846WT88_9ACTN</name>
<evidence type="ECO:0000259" key="4">
    <source>
        <dbReference type="Pfam" id="PF00582"/>
    </source>
</evidence>
<comment type="similarity">
    <text evidence="1">Belongs to the universal stress protein A family.</text>
</comment>
<feature type="domain" description="UspA" evidence="4">
    <location>
        <begin position="158"/>
        <end position="297"/>
    </location>
</feature>